<sequence length="57" mass="6493">GLHLLCDVVARRNDIASTKFHEFTRFGLLSIWNGTLQDICILFISYIKLEASRLVAL</sequence>
<evidence type="ECO:0000313" key="1">
    <source>
        <dbReference type="EMBL" id="CDW28181.1"/>
    </source>
</evidence>
<organism evidence="1">
    <name type="scientific">Lepeophtheirus salmonis</name>
    <name type="common">Salmon louse</name>
    <name type="synonym">Caligus salmonis</name>
    <dbReference type="NCBI Taxonomy" id="72036"/>
    <lineage>
        <taxon>Eukaryota</taxon>
        <taxon>Metazoa</taxon>
        <taxon>Ecdysozoa</taxon>
        <taxon>Arthropoda</taxon>
        <taxon>Crustacea</taxon>
        <taxon>Multicrustacea</taxon>
        <taxon>Hexanauplia</taxon>
        <taxon>Copepoda</taxon>
        <taxon>Siphonostomatoida</taxon>
        <taxon>Caligidae</taxon>
        <taxon>Lepeophtheirus</taxon>
    </lineage>
</organism>
<proteinExistence type="predicted"/>
<protein>
    <submittedName>
        <fullName evidence="1">Uncharacterized protein</fullName>
    </submittedName>
</protein>
<accession>A0A0K2TS00</accession>
<dbReference type="AlphaFoldDB" id="A0A0K2TS00"/>
<dbReference type="EMBL" id="HACA01010820">
    <property type="protein sequence ID" value="CDW28181.1"/>
    <property type="molecule type" value="Transcribed_RNA"/>
</dbReference>
<reference evidence="1" key="1">
    <citation type="submission" date="2014-05" db="EMBL/GenBank/DDBJ databases">
        <authorList>
            <person name="Chronopoulou M."/>
        </authorList>
    </citation>
    <scope>NUCLEOTIDE SEQUENCE</scope>
    <source>
        <tissue evidence="1">Whole organism</tissue>
    </source>
</reference>
<feature type="non-terminal residue" evidence="1">
    <location>
        <position position="1"/>
    </location>
</feature>
<name>A0A0K2TS00_LEPSM</name>